<dbReference type="RefSeq" id="WP_207222479.1">
    <property type="nucleotide sequence ID" value="NZ_SGWQ01000001.1"/>
</dbReference>
<reference evidence="3 4" key="1">
    <citation type="submission" date="2019-02" db="EMBL/GenBank/DDBJ databases">
        <title>Genomic Encyclopedia of Type Strains, Phase IV (KMG-IV): sequencing the most valuable type-strain genomes for metagenomic binning, comparative biology and taxonomic classification.</title>
        <authorList>
            <person name="Goeker M."/>
        </authorList>
    </citation>
    <scope>NUCLEOTIDE SEQUENCE [LARGE SCALE GENOMIC DNA]</scope>
    <source>
        <strain evidence="3 4">DSM 101727</strain>
    </source>
</reference>
<evidence type="ECO:0000256" key="1">
    <source>
        <dbReference type="SAM" id="MobiDB-lite"/>
    </source>
</evidence>
<feature type="signal peptide" evidence="2">
    <location>
        <begin position="1"/>
        <end position="28"/>
    </location>
</feature>
<name>A0A4Q7L6H2_9PSEU</name>
<feature type="chain" id="PRO_5020192593" description="Peptidase inhibitor family I36" evidence="2">
    <location>
        <begin position="29"/>
        <end position="81"/>
    </location>
</feature>
<evidence type="ECO:0000313" key="4">
    <source>
        <dbReference type="Proteomes" id="UP000294257"/>
    </source>
</evidence>
<dbReference type="EMBL" id="SGWQ01000001">
    <property type="protein sequence ID" value="RZS44904.1"/>
    <property type="molecule type" value="Genomic_DNA"/>
</dbReference>
<evidence type="ECO:0000256" key="2">
    <source>
        <dbReference type="SAM" id="SignalP"/>
    </source>
</evidence>
<accession>A0A4Q7L6H2</accession>
<dbReference type="AlphaFoldDB" id="A0A4Q7L6H2"/>
<keyword evidence="2" id="KW-0732">Signal</keyword>
<comment type="caution">
    <text evidence="3">The sequence shown here is derived from an EMBL/GenBank/DDBJ whole genome shotgun (WGS) entry which is preliminary data.</text>
</comment>
<gene>
    <name evidence="3" type="ORF">EV193_101785</name>
</gene>
<proteinExistence type="predicted"/>
<protein>
    <recommendedName>
        <fullName evidence="5">Peptidase inhibitor family I36</fullName>
    </recommendedName>
</protein>
<organism evidence="3 4">
    <name type="scientific">Herbihabitans rhizosphaerae</name>
    <dbReference type="NCBI Taxonomy" id="1872711"/>
    <lineage>
        <taxon>Bacteria</taxon>
        <taxon>Bacillati</taxon>
        <taxon>Actinomycetota</taxon>
        <taxon>Actinomycetes</taxon>
        <taxon>Pseudonocardiales</taxon>
        <taxon>Pseudonocardiaceae</taxon>
        <taxon>Herbihabitans</taxon>
    </lineage>
</organism>
<feature type="region of interest" description="Disordered" evidence="1">
    <location>
        <begin position="50"/>
        <end position="81"/>
    </location>
</feature>
<dbReference type="Proteomes" id="UP000294257">
    <property type="component" value="Unassembled WGS sequence"/>
</dbReference>
<evidence type="ECO:0000313" key="3">
    <source>
        <dbReference type="EMBL" id="RZS44904.1"/>
    </source>
</evidence>
<keyword evidence="4" id="KW-1185">Reference proteome</keyword>
<evidence type="ECO:0008006" key="5">
    <source>
        <dbReference type="Google" id="ProtNLM"/>
    </source>
</evidence>
<sequence length="81" mass="8502">MNKRILTIGPAVLAATGALLIAPGVSGADEDKPTARELLDKCDNGTDKCMFRPVRRSTTPGRATRSVRPPTTAPRICSAAP</sequence>